<evidence type="ECO:0000256" key="6">
    <source>
        <dbReference type="SAM" id="MobiDB-lite"/>
    </source>
</evidence>
<dbReference type="Pfam" id="PF00069">
    <property type="entry name" value="Pkinase"/>
    <property type="match status" value="1"/>
</dbReference>
<feature type="region of interest" description="Disordered" evidence="6">
    <location>
        <begin position="327"/>
        <end position="404"/>
    </location>
</feature>
<dbReference type="PROSITE" id="PS50011">
    <property type="entry name" value="PROTEIN_KINASE_DOM"/>
    <property type="match status" value="1"/>
</dbReference>
<evidence type="ECO:0000256" key="2">
    <source>
        <dbReference type="ARBA" id="ARBA00022741"/>
    </source>
</evidence>
<evidence type="ECO:0000313" key="9">
    <source>
        <dbReference type="Proteomes" id="UP000237144"/>
    </source>
</evidence>
<dbReference type="InterPro" id="IPR000719">
    <property type="entry name" value="Prot_kinase_dom"/>
</dbReference>
<dbReference type="PANTHER" id="PTHR48016:SF4">
    <property type="entry name" value="PROTEIN KINASE DOMAIN-CONTAINING PROTEIN"/>
    <property type="match status" value="1"/>
</dbReference>
<dbReference type="InterPro" id="IPR050538">
    <property type="entry name" value="MAP_kinase_kinase_kinase"/>
</dbReference>
<feature type="domain" description="Protein kinase" evidence="7">
    <location>
        <begin position="23"/>
        <end position="274"/>
    </location>
</feature>
<dbReference type="InterPro" id="IPR011989">
    <property type="entry name" value="ARM-like"/>
</dbReference>
<dbReference type="GO" id="GO:0005524">
    <property type="term" value="F:ATP binding"/>
    <property type="evidence" value="ECO:0007669"/>
    <property type="project" value="UniProtKB-UniRule"/>
</dbReference>
<evidence type="ECO:0000256" key="5">
    <source>
        <dbReference type="PROSITE-ProRule" id="PRU10141"/>
    </source>
</evidence>
<feature type="compositionally biased region" description="Basic and acidic residues" evidence="6">
    <location>
        <begin position="477"/>
        <end position="487"/>
    </location>
</feature>
<keyword evidence="8" id="KW-0723">Serine/threonine-protein kinase</keyword>
<dbReference type="PROSITE" id="PS00107">
    <property type="entry name" value="PROTEIN_KINASE_ATP"/>
    <property type="match status" value="1"/>
</dbReference>
<protein>
    <submittedName>
        <fullName evidence="8">Putative Non-specific serine/threonine protein kinase</fullName>
        <ecNumber evidence="8">2.7.11.1</ecNumber>
    </submittedName>
</protein>
<dbReference type="Gene3D" id="1.10.510.10">
    <property type="entry name" value="Transferase(Phosphotransferase) domain 1"/>
    <property type="match status" value="1"/>
</dbReference>
<dbReference type="SUPFAM" id="SSF48371">
    <property type="entry name" value="ARM repeat"/>
    <property type="match status" value="1"/>
</dbReference>
<feature type="compositionally biased region" description="Low complexity" evidence="6">
    <location>
        <begin position="350"/>
        <end position="366"/>
    </location>
</feature>
<feature type="compositionally biased region" description="Basic and acidic residues" evidence="6">
    <location>
        <begin position="392"/>
        <end position="401"/>
    </location>
</feature>
<feature type="region of interest" description="Disordered" evidence="6">
    <location>
        <begin position="569"/>
        <end position="597"/>
    </location>
</feature>
<dbReference type="InterPro" id="IPR011009">
    <property type="entry name" value="Kinase-like_dom_sf"/>
</dbReference>
<feature type="region of interest" description="Disordered" evidence="6">
    <location>
        <begin position="279"/>
        <end position="310"/>
    </location>
</feature>
<accession>A0A2S5BAH5</accession>
<feature type="region of interest" description="Disordered" evidence="6">
    <location>
        <begin position="1195"/>
        <end position="1219"/>
    </location>
</feature>
<keyword evidence="4 5" id="KW-0067">ATP-binding</keyword>
<dbReference type="InterPro" id="IPR017441">
    <property type="entry name" value="Protein_kinase_ATP_BS"/>
</dbReference>
<keyword evidence="3 8" id="KW-0418">Kinase</keyword>
<feature type="compositionally biased region" description="Polar residues" evidence="6">
    <location>
        <begin position="374"/>
        <end position="384"/>
    </location>
</feature>
<evidence type="ECO:0000256" key="1">
    <source>
        <dbReference type="ARBA" id="ARBA00022679"/>
    </source>
</evidence>
<dbReference type="SMART" id="SM00220">
    <property type="entry name" value="S_TKc"/>
    <property type="match status" value="1"/>
</dbReference>
<dbReference type="Proteomes" id="UP000237144">
    <property type="component" value="Unassembled WGS sequence"/>
</dbReference>
<feature type="compositionally biased region" description="Polar residues" evidence="6">
    <location>
        <begin position="440"/>
        <end position="449"/>
    </location>
</feature>
<name>A0A2S5BAH5_9BASI</name>
<dbReference type="GO" id="GO:0004709">
    <property type="term" value="F:MAP kinase kinase kinase activity"/>
    <property type="evidence" value="ECO:0007669"/>
    <property type="project" value="TreeGrafter"/>
</dbReference>
<dbReference type="FunFam" id="1.10.510.10:FF:000571">
    <property type="entry name" value="Maternal embryonic leucine zipper kinase"/>
    <property type="match status" value="1"/>
</dbReference>
<organism evidence="8 9">
    <name type="scientific">Rhodotorula taiwanensis</name>
    <dbReference type="NCBI Taxonomy" id="741276"/>
    <lineage>
        <taxon>Eukaryota</taxon>
        <taxon>Fungi</taxon>
        <taxon>Dikarya</taxon>
        <taxon>Basidiomycota</taxon>
        <taxon>Pucciniomycotina</taxon>
        <taxon>Microbotryomycetes</taxon>
        <taxon>Sporidiobolales</taxon>
        <taxon>Sporidiobolaceae</taxon>
        <taxon>Rhodotorula</taxon>
    </lineage>
</organism>
<keyword evidence="1 8" id="KW-0808">Transferase</keyword>
<dbReference type="EC" id="2.7.11.1" evidence="8"/>
<evidence type="ECO:0000313" key="8">
    <source>
        <dbReference type="EMBL" id="POY73774.1"/>
    </source>
</evidence>
<evidence type="ECO:0000256" key="4">
    <source>
        <dbReference type="ARBA" id="ARBA00022840"/>
    </source>
</evidence>
<dbReference type="InterPro" id="IPR016024">
    <property type="entry name" value="ARM-type_fold"/>
</dbReference>
<feature type="region of interest" description="Disordered" evidence="6">
    <location>
        <begin position="440"/>
        <end position="500"/>
    </location>
</feature>
<keyword evidence="2 5" id="KW-0547">Nucleotide-binding</keyword>
<dbReference type="PANTHER" id="PTHR48016">
    <property type="entry name" value="MAP KINASE KINASE KINASE SSK2-RELATED-RELATED"/>
    <property type="match status" value="1"/>
</dbReference>
<dbReference type="FunFam" id="3.30.200.20:FF:000042">
    <property type="entry name" value="Aurora kinase A"/>
    <property type="match status" value="1"/>
</dbReference>
<dbReference type="AlphaFoldDB" id="A0A2S5BAH5"/>
<dbReference type="SUPFAM" id="SSF56112">
    <property type="entry name" value="Protein kinase-like (PK-like)"/>
    <property type="match status" value="1"/>
</dbReference>
<comment type="caution">
    <text evidence="8">The sequence shown here is derived from an EMBL/GenBank/DDBJ whole genome shotgun (WGS) entry which is preliminary data.</text>
</comment>
<dbReference type="STRING" id="741276.A0A2S5BAH5"/>
<dbReference type="EMBL" id="PJQD01000035">
    <property type="protein sequence ID" value="POY73774.1"/>
    <property type="molecule type" value="Genomic_DNA"/>
</dbReference>
<keyword evidence="9" id="KW-1185">Reference proteome</keyword>
<feature type="compositionally biased region" description="Basic and acidic residues" evidence="6">
    <location>
        <begin position="279"/>
        <end position="298"/>
    </location>
</feature>
<feature type="binding site" evidence="5">
    <location>
        <position position="52"/>
    </location>
    <ligand>
        <name>ATP</name>
        <dbReference type="ChEBI" id="CHEBI:30616"/>
    </ligand>
</feature>
<reference evidence="8 9" key="1">
    <citation type="journal article" date="2018" name="Front. Microbiol.">
        <title>Prospects for Fungal Bioremediation of Acidic Radioactive Waste Sites: Characterization and Genome Sequence of Rhodotorula taiwanensis MD1149.</title>
        <authorList>
            <person name="Tkavc R."/>
            <person name="Matrosova V.Y."/>
            <person name="Grichenko O.E."/>
            <person name="Gostincar C."/>
            <person name="Volpe R.P."/>
            <person name="Klimenkova P."/>
            <person name="Gaidamakova E.K."/>
            <person name="Zhou C.E."/>
            <person name="Stewart B.J."/>
            <person name="Lyman M.G."/>
            <person name="Malfatti S.A."/>
            <person name="Rubinfeld B."/>
            <person name="Courtot M."/>
            <person name="Singh J."/>
            <person name="Dalgard C.L."/>
            <person name="Hamilton T."/>
            <person name="Frey K.G."/>
            <person name="Gunde-Cimerman N."/>
            <person name="Dugan L."/>
            <person name="Daly M.J."/>
        </authorList>
    </citation>
    <scope>NUCLEOTIDE SEQUENCE [LARGE SCALE GENOMIC DNA]</scope>
    <source>
        <strain evidence="8 9">MD1149</strain>
    </source>
</reference>
<gene>
    <name evidence="8" type="ORF">BMF94_3314</name>
</gene>
<proteinExistence type="predicted"/>
<dbReference type="CDD" id="cd06627">
    <property type="entry name" value="STKc_Cdc7_like"/>
    <property type="match status" value="1"/>
</dbReference>
<dbReference type="OrthoDB" id="8693905at2759"/>
<evidence type="ECO:0000256" key="3">
    <source>
        <dbReference type="ARBA" id="ARBA00022777"/>
    </source>
</evidence>
<evidence type="ECO:0000259" key="7">
    <source>
        <dbReference type="PROSITE" id="PS50011"/>
    </source>
</evidence>
<dbReference type="GO" id="GO:0005737">
    <property type="term" value="C:cytoplasm"/>
    <property type="evidence" value="ECO:0007669"/>
    <property type="project" value="TreeGrafter"/>
</dbReference>
<sequence>MANLRRSPSTTPMLADQQPLPDFRLAEKLGQGAFGSVYKALNWTTGETCAVKQIDLSHISEGDLPEIMSEIDLLKNLHHPNIVQYRGYHRTSTSLYIILEYCENGSLAALVRKFGRIPESLVGLYVLQVLQGLQYLHEQGVIHRDIKGSNILATKEGSIKLADFGVATQVGGPSDTAVVGSPYWMAPEIVDQSGAGPSSDIWSLGALILELLTTKPPYSHLDPMPALFRIVADDSPPIPEGVCSAAVRDFLGQCFQKDPNLRVVAKKLLKHPWMVAARKQAERQHEDAQRRQEEREARAGGSPGGLSGGTYEQEVAKVQEFNEALRAAPAASSKHAELPKRSSRAPQDENAPPAKANPPARASSSKFRGPPSVESGTLQSTQARVASAPKVVSEEADRSAWDSDFEEGVSEAVKQMAVADAVDEAALRRIRDDGALATATGWSTRSGSLTIRPRRIQTSPSDQAPDGEATIRPSPASEDRVDPEKRANGFTDAIEEEKDDFSDLVVDEQDEHVLQNHARARVRPQLLRPADIANSLPLQLQALTPKSKLEVFAEDGTTEEDDWEGELLGDLPRAAGPLAPSTPLPAAGSSGGHTPLGLVSSRFLRSPQVEQEDSDEEDPFNAVEAEEIAESSDDDLAADVLARERSARQAALINDLVEILSTEDWRDGRLGKQAAVQLIPMLDQDEIARAAFVAAHGPLVVLEALHAATQREHLAMLLRVVNLIVGSDGASLEKLALVGGCSVVAAFASRRFAREIRLEAALFIGAMCRTSLLTLQMFVACQGLRVLIEMLDSSYELNKDLVWMAIDGVSRVFDMEGPTPRNDVCRVLVGEGLLLPLSTALLALCNDADDLAATARAKATKILLVISQADHKMKEAIAQRRIVNRLIASAHRLDADSLVLLLKTVRNVSMLPVTLDSLQSAGTIEMLVKALAMPEQGKLAAEIQNPAVNSLFNLCRLSKTRQDAAAAAGAIPFLQQLVRDNSPLKQFALPVLCDFAHTSRVCRRRLWAHDGVAFYLQLLDDAFWASPALEAIATWLQEETTRVEAVLLEADAMSTLVRAFCSTRGAVFEGLLEPVHKLARASKALAAQLAIQSGFVKRIVDRIERSPKPIMRLALLRLSKTLLDSLRFRPRDRDKVIQILSAPIRRLAEATDGSVLVQELAKSLQDDFRTKRVHDPRNALMRRTASMSGDIAGIIGRSPARMPSPAGSREPRAPSGRRA</sequence>
<dbReference type="Gene3D" id="1.25.10.10">
    <property type="entry name" value="Leucine-rich Repeat Variant"/>
    <property type="match status" value="2"/>
</dbReference>